<gene>
    <name evidence="2" type="ORF">SAMN05421830_101747</name>
</gene>
<sequence>MTMRIFILESAERDLKELRRYLIDTFTPKHWQDTYADIKKSVRGLQEFPRSGVIPDEIAQLGLTQYRQILSGKNRIIYEIRAKEIYIHIIADTRRDLGSHLAKRLLEREP</sequence>
<evidence type="ECO:0000313" key="2">
    <source>
        <dbReference type="EMBL" id="SFL35321.1"/>
    </source>
</evidence>
<dbReference type="Proteomes" id="UP000199581">
    <property type="component" value="Unassembled WGS sequence"/>
</dbReference>
<reference evidence="2 3" key="1">
    <citation type="submission" date="2016-10" db="EMBL/GenBank/DDBJ databases">
        <authorList>
            <person name="Varghese N."/>
            <person name="Submissions S."/>
        </authorList>
    </citation>
    <scope>NUCLEOTIDE SEQUENCE [LARGE SCALE GENOMIC DNA]</scope>
    <source>
        <strain evidence="2 3">DSM 1741</strain>
    </source>
</reference>
<comment type="caution">
    <text evidence="2">The sequence shown here is derived from an EMBL/GenBank/DDBJ whole genome shotgun (WGS) entry which is preliminary data.</text>
</comment>
<dbReference type="EMBL" id="FOTO01000001">
    <property type="protein sequence ID" value="SFL35321.1"/>
    <property type="molecule type" value="Genomic_DNA"/>
</dbReference>
<accession>A0A8G2F6X6</accession>
<dbReference type="AlphaFoldDB" id="A0A8G2F6X6"/>
<dbReference type="OrthoDB" id="9798046at2"/>
<dbReference type="InterPro" id="IPR007712">
    <property type="entry name" value="RelE/ParE_toxin"/>
</dbReference>
<dbReference type="SUPFAM" id="SSF143011">
    <property type="entry name" value="RelE-like"/>
    <property type="match status" value="1"/>
</dbReference>
<evidence type="ECO:0000256" key="1">
    <source>
        <dbReference type="ARBA" id="ARBA00022649"/>
    </source>
</evidence>
<dbReference type="Gene3D" id="3.30.2310.20">
    <property type="entry name" value="RelE-like"/>
    <property type="match status" value="1"/>
</dbReference>
<organism evidence="2 3">
    <name type="scientific">Desulfomicrobium norvegicum (strain DSM 1741 / NCIMB 8310)</name>
    <name type="common">Desulfovibrio baculatus (strain Norway 4)</name>
    <name type="synonym">Desulfovibrio desulfuricans (strain Norway 4)</name>
    <dbReference type="NCBI Taxonomy" id="52561"/>
    <lineage>
        <taxon>Bacteria</taxon>
        <taxon>Pseudomonadati</taxon>
        <taxon>Thermodesulfobacteriota</taxon>
        <taxon>Desulfovibrionia</taxon>
        <taxon>Desulfovibrionales</taxon>
        <taxon>Desulfomicrobiaceae</taxon>
        <taxon>Desulfomicrobium</taxon>
    </lineage>
</organism>
<dbReference type="Pfam" id="PF05016">
    <property type="entry name" value="ParE_toxin"/>
    <property type="match status" value="1"/>
</dbReference>
<dbReference type="InterPro" id="IPR035093">
    <property type="entry name" value="RelE/ParE_toxin_dom_sf"/>
</dbReference>
<evidence type="ECO:0000313" key="3">
    <source>
        <dbReference type="Proteomes" id="UP000199581"/>
    </source>
</evidence>
<keyword evidence="3" id="KW-1185">Reference proteome</keyword>
<proteinExistence type="predicted"/>
<protein>
    <submittedName>
        <fullName evidence="2">Plasmid stabilization system protein ParE</fullName>
    </submittedName>
</protein>
<name>A0A8G2F6X6_DESNO</name>
<keyword evidence="1" id="KW-1277">Toxin-antitoxin system</keyword>